<feature type="transmembrane region" description="Helical" evidence="1">
    <location>
        <begin position="86"/>
        <end position="106"/>
    </location>
</feature>
<dbReference type="AlphaFoldDB" id="A0ABD6CF32"/>
<dbReference type="EMBL" id="JBHUDJ010000006">
    <property type="protein sequence ID" value="MFD1588008.1"/>
    <property type="molecule type" value="Genomic_DNA"/>
</dbReference>
<dbReference type="Proteomes" id="UP001597119">
    <property type="component" value="Unassembled WGS sequence"/>
</dbReference>
<reference evidence="2 3" key="1">
    <citation type="journal article" date="2019" name="Int. J. Syst. Evol. Microbiol.">
        <title>The Global Catalogue of Microorganisms (GCM) 10K type strain sequencing project: providing services to taxonomists for standard genome sequencing and annotation.</title>
        <authorList>
            <consortium name="The Broad Institute Genomics Platform"/>
            <consortium name="The Broad Institute Genome Sequencing Center for Infectious Disease"/>
            <person name="Wu L."/>
            <person name="Ma J."/>
        </authorList>
    </citation>
    <scope>NUCLEOTIDE SEQUENCE [LARGE SCALE GENOMIC DNA]</scope>
    <source>
        <strain evidence="2 3">CGMCC 1.12125</strain>
    </source>
</reference>
<keyword evidence="1" id="KW-0812">Transmembrane</keyword>
<evidence type="ECO:0000313" key="3">
    <source>
        <dbReference type="Proteomes" id="UP001597119"/>
    </source>
</evidence>
<gene>
    <name evidence="2" type="ORF">ACFR9U_13555</name>
</gene>
<comment type="caution">
    <text evidence="2">The sequence shown here is derived from an EMBL/GenBank/DDBJ whole genome shotgun (WGS) entry which is preliminary data.</text>
</comment>
<protein>
    <submittedName>
        <fullName evidence="2">DUF6069 family protein</fullName>
    </submittedName>
</protein>
<sequence length="142" mass="14073">MDAQTETGDVSSTAGVGSLARRGGIALGLAVLVNVAIVVAADAAGVAPTLDPLSTGPVVLFTALGVVGATVVYGVLARFRAEPDRLFTGIAAVVLVLSLIPDVTYAPTLPGATTLGVTVLAIMHVTAALVAVAVLTDLVSWP</sequence>
<keyword evidence="3" id="KW-1185">Reference proteome</keyword>
<organism evidence="2 3">
    <name type="scientific">Halorientalis brevis</name>
    <dbReference type="NCBI Taxonomy" id="1126241"/>
    <lineage>
        <taxon>Archaea</taxon>
        <taxon>Methanobacteriati</taxon>
        <taxon>Methanobacteriota</taxon>
        <taxon>Stenosarchaea group</taxon>
        <taxon>Halobacteria</taxon>
        <taxon>Halobacteriales</taxon>
        <taxon>Haloarculaceae</taxon>
        <taxon>Halorientalis</taxon>
    </lineage>
</organism>
<dbReference type="Pfam" id="PF19545">
    <property type="entry name" value="DUF6069"/>
    <property type="match status" value="1"/>
</dbReference>
<keyword evidence="1" id="KW-0472">Membrane</keyword>
<dbReference type="InterPro" id="IPR045713">
    <property type="entry name" value="DUF6069"/>
</dbReference>
<feature type="transmembrane region" description="Helical" evidence="1">
    <location>
        <begin position="112"/>
        <end position="135"/>
    </location>
</feature>
<evidence type="ECO:0000313" key="2">
    <source>
        <dbReference type="EMBL" id="MFD1588008.1"/>
    </source>
</evidence>
<dbReference type="RefSeq" id="WP_247380221.1">
    <property type="nucleotide sequence ID" value="NZ_JALLGV010000008.1"/>
</dbReference>
<keyword evidence="1" id="KW-1133">Transmembrane helix</keyword>
<proteinExistence type="predicted"/>
<feature type="transmembrane region" description="Helical" evidence="1">
    <location>
        <begin position="25"/>
        <end position="46"/>
    </location>
</feature>
<feature type="transmembrane region" description="Helical" evidence="1">
    <location>
        <begin position="58"/>
        <end position="79"/>
    </location>
</feature>
<accession>A0ABD6CF32</accession>
<evidence type="ECO:0000256" key="1">
    <source>
        <dbReference type="SAM" id="Phobius"/>
    </source>
</evidence>
<name>A0ABD6CF32_9EURY</name>